<dbReference type="InterPro" id="IPR038955">
    <property type="entry name" value="PriA/CPL1_fungi"/>
</dbReference>
<dbReference type="AlphaFoldDB" id="A0AAX4JSX7"/>
<proteinExistence type="predicted"/>
<dbReference type="InterPro" id="IPR048661">
    <property type="entry name" value="CPL1-like"/>
</dbReference>
<evidence type="ECO:0000313" key="3">
    <source>
        <dbReference type="EMBL" id="WWC88537.1"/>
    </source>
</evidence>
<dbReference type="PANTHER" id="PTHR35192:SF2">
    <property type="entry name" value="APPLE DOMAIN-CONTAINING PROTEIN"/>
    <property type="match status" value="1"/>
</dbReference>
<dbReference type="PANTHER" id="PTHR35192">
    <property type="entry name" value="PROTEIN, PUTATIVE-RELATED"/>
    <property type="match status" value="1"/>
</dbReference>
<dbReference type="Proteomes" id="UP001355207">
    <property type="component" value="Chromosome 4"/>
</dbReference>
<organism evidence="3 4">
    <name type="scientific">Kwoniella dendrophila CBS 6074</name>
    <dbReference type="NCBI Taxonomy" id="1295534"/>
    <lineage>
        <taxon>Eukaryota</taxon>
        <taxon>Fungi</taxon>
        <taxon>Dikarya</taxon>
        <taxon>Basidiomycota</taxon>
        <taxon>Agaricomycotina</taxon>
        <taxon>Tremellomycetes</taxon>
        <taxon>Tremellales</taxon>
        <taxon>Cryptococcaceae</taxon>
        <taxon>Kwoniella</taxon>
    </lineage>
</organism>
<keyword evidence="4" id="KW-1185">Reference proteome</keyword>
<feature type="signal peptide" evidence="1">
    <location>
        <begin position="1"/>
        <end position="20"/>
    </location>
</feature>
<accession>A0AAX4JSX7</accession>
<name>A0AAX4JSX7_9TREE</name>
<keyword evidence="1" id="KW-0732">Signal</keyword>
<evidence type="ECO:0000256" key="1">
    <source>
        <dbReference type="SAM" id="SignalP"/>
    </source>
</evidence>
<feature type="domain" description="Protein CPL1-like" evidence="2">
    <location>
        <begin position="177"/>
        <end position="245"/>
    </location>
</feature>
<dbReference type="GeneID" id="91094118"/>
<protein>
    <recommendedName>
        <fullName evidence="2">Protein CPL1-like domain-containing protein</fullName>
    </recommendedName>
</protein>
<evidence type="ECO:0000313" key="4">
    <source>
        <dbReference type="Proteomes" id="UP001355207"/>
    </source>
</evidence>
<dbReference type="EMBL" id="CP144101">
    <property type="protein sequence ID" value="WWC88537.1"/>
    <property type="molecule type" value="Genomic_DNA"/>
</dbReference>
<gene>
    <name evidence="3" type="ORF">L201_003448</name>
</gene>
<reference evidence="3 4" key="1">
    <citation type="submission" date="2024-01" db="EMBL/GenBank/DDBJ databases">
        <title>Comparative genomics of Cryptococcus and Kwoniella reveals pathogenesis evolution and contrasting modes of karyotype evolution via chromosome fusion or intercentromeric recombination.</title>
        <authorList>
            <person name="Coelho M.A."/>
            <person name="David-Palma M."/>
            <person name="Shea T."/>
            <person name="Bowers K."/>
            <person name="McGinley-Smith S."/>
            <person name="Mohammad A.W."/>
            <person name="Gnirke A."/>
            <person name="Yurkov A.M."/>
            <person name="Nowrousian M."/>
            <person name="Sun S."/>
            <person name="Cuomo C.A."/>
            <person name="Heitman J."/>
        </authorList>
    </citation>
    <scope>NUCLEOTIDE SEQUENCE [LARGE SCALE GENOMIC DNA]</scope>
    <source>
        <strain evidence="3 4">CBS 6074</strain>
    </source>
</reference>
<dbReference type="Pfam" id="PF21671">
    <property type="entry name" value="CPL1-like"/>
    <property type="match status" value="1"/>
</dbReference>
<feature type="chain" id="PRO_5043635035" description="Protein CPL1-like domain-containing protein" evidence="1">
    <location>
        <begin position="21"/>
        <end position="247"/>
    </location>
</feature>
<sequence>MSIKSIIIALPFLLASTTLASPSAIPSTSASASSSSHSHNVFLGCTDPLATPIRPLKVTADSAQSCVDACAPSAGKNTFAYWLGGEDSSCVCSSVGPTEEYDIAYPREGLSHCDDHEVAVFVTKSGHTFQHQPKRASSKFRKSKRSLNIDIESRDENNSSCPNPLKACQVQNDSKSFQCIDPQFAITSCGGCIHGDFGGSSTLTSAVDCTKIEGVAEGGVICSLGQCKAYRCLDGYKLADGNTCVKA</sequence>
<dbReference type="RefSeq" id="XP_066075300.1">
    <property type="nucleotide sequence ID" value="XM_066219203.1"/>
</dbReference>
<evidence type="ECO:0000259" key="2">
    <source>
        <dbReference type="Pfam" id="PF21671"/>
    </source>
</evidence>